<proteinExistence type="predicted"/>
<dbReference type="PROSITE" id="PS00778">
    <property type="entry name" value="HIS_ACID_PHOSPHAT_2"/>
    <property type="match status" value="1"/>
</dbReference>
<dbReference type="InParanoid" id="A0A286UEX4"/>
<dbReference type="EMBL" id="NBII01000006">
    <property type="protein sequence ID" value="PAV18156.1"/>
    <property type="molecule type" value="Genomic_DNA"/>
</dbReference>
<evidence type="ECO:0000313" key="3">
    <source>
        <dbReference type="Proteomes" id="UP000217199"/>
    </source>
</evidence>
<dbReference type="STRING" id="2282107.A0A286UEX4"/>
<evidence type="ECO:0000256" key="1">
    <source>
        <dbReference type="ARBA" id="ARBA00022801"/>
    </source>
</evidence>
<name>A0A286UEX4_9AGAM</name>
<protein>
    <submittedName>
        <fullName evidence="2">Phosphoglycerate mutase</fullName>
    </submittedName>
</protein>
<dbReference type="SUPFAM" id="SSF53254">
    <property type="entry name" value="Phosphoglycerate mutase-like"/>
    <property type="match status" value="1"/>
</dbReference>
<dbReference type="InterPro" id="IPR029033">
    <property type="entry name" value="His_PPase_superfam"/>
</dbReference>
<dbReference type="GO" id="GO:0003993">
    <property type="term" value="F:acid phosphatase activity"/>
    <property type="evidence" value="ECO:0007669"/>
    <property type="project" value="TreeGrafter"/>
</dbReference>
<dbReference type="PROSITE" id="PS00616">
    <property type="entry name" value="HIS_ACID_PHOSPHAT_1"/>
    <property type="match status" value="1"/>
</dbReference>
<dbReference type="PANTHER" id="PTHR20963">
    <property type="entry name" value="MULTIPLE INOSITOL POLYPHOSPHATE PHOSPHATASE-RELATED"/>
    <property type="match status" value="1"/>
</dbReference>
<dbReference type="AlphaFoldDB" id="A0A286UEX4"/>
<dbReference type="InterPro" id="IPR000560">
    <property type="entry name" value="His_Pase_clade-2"/>
</dbReference>
<comment type="caution">
    <text evidence="2">The sequence shown here is derived from an EMBL/GenBank/DDBJ whole genome shotgun (WGS) entry which is preliminary data.</text>
</comment>
<keyword evidence="1" id="KW-0378">Hydrolase</keyword>
<organism evidence="2 3">
    <name type="scientific">Pyrrhoderma noxium</name>
    <dbReference type="NCBI Taxonomy" id="2282107"/>
    <lineage>
        <taxon>Eukaryota</taxon>
        <taxon>Fungi</taxon>
        <taxon>Dikarya</taxon>
        <taxon>Basidiomycota</taxon>
        <taxon>Agaricomycotina</taxon>
        <taxon>Agaricomycetes</taxon>
        <taxon>Hymenochaetales</taxon>
        <taxon>Hymenochaetaceae</taxon>
        <taxon>Pyrrhoderma</taxon>
    </lineage>
</organism>
<dbReference type="Proteomes" id="UP000217199">
    <property type="component" value="Unassembled WGS sequence"/>
</dbReference>
<dbReference type="CDD" id="cd07061">
    <property type="entry name" value="HP_HAP_like"/>
    <property type="match status" value="1"/>
</dbReference>
<dbReference type="Gene3D" id="3.40.50.1240">
    <property type="entry name" value="Phosphoglycerate mutase-like"/>
    <property type="match status" value="1"/>
</dbReference>
<dbReference type="Pfam" id="PF00328">
    <property type="entry name" value="His_Phos_2"/>
    <property type="match status" value="1"/>
</dbReference>
<reference evidence="2 3" key="1">
    <citation type="journal article" date="2017" name="Mol. Ecol.">
        <title>Comparative and population genomic landscape of Phellinus noxius: A hypervariable fungus causing root rot in trees.</title>
        <authorList>
            <person name="Chung C.L."/>
            <person name="Lee T.J."/>
            <person name="Akiba M."/>
            <person name="Lee H.H."/>
            <person name="Kuo T.H."/>
            <person name="Liu D."/>
            <person name="Ke H.M."/>
            <person name="Yokoi T."/>
            <person name="Roa M.B."/>
            <person name="Lu M.J."/>
            <person name="Chang Y.Y."/>
            <person name="Ann P.J."/>
            <person name="Tsai J.N."/>
            <person name="Chen C.Y."/>
            <person name="Tzean S.S."/>
            <person name="Ota Y."/>
            <person name="Hattori T."/>
            <person name="Sahashi N."/>
            <person name="Liou R.F."/>
            <person name="Kikuchi T."/>
            <person name="Tsai I.J."/>
        </authorList>
    </citation>
    <scope>NUCLEOTIDE SEQUENCE [LARGE SCALE GENOMIC DNA]</scope>
    <source>
        <strain evidence="2 3">FFPRI411160</strain>
    </source>
</reference>
<gene>
    <name evidence="2" type="ORF">PNOK_0664200</name>
</gene>
<dbReference type="OrthoDB" id="6509975at2759"/>
<accession>A0A286UEX4</accession>
<dbReference type="InterPro" id="IPR033379">
    <property type="entry name" value="Acid_Pase_AS"/>
</dbReference>
<evidence type="ECO:0000313" key="2">
    <source>
        <dbReference type="EMBL" id="PAV18156.1"/>
    </source>
</evidence>
<dbReference type="PANTHER" id="PTHR20963:SF42">
    <property type="entry name" value="PHOSPHOGLYCERATE MUTASE-LIKE PROTEIN"/>
    <property type="match status" value="1"/>
</dbReference>
<sequence>MFHEGNRANTFSPVTKMLNNFRSLVLVAVLSSTQVSGSAYLRFDRAAYEASSFVGVSTSAVFPVPNATNAASEYDSYFPDATQVGYPGPTPTGDEAELIATATSVPKVSDYSPLLNPSTQDNKTSFNVLRSFGNLAPMFSVDSLGLPDANELIPEGCELNQVHLLHRHGARYPTSTSPPAKFAARLHSAVVNGTGFTAKGDLDFLNTWSYKLGAELLTPFGRQQLFDLGVSFRIKYGELLKKFTGLPVFRTTSEEHMVQSAQNFAAGFFGIPQFLTDYRQVITVEVNDVHNNNTLNAICSNSGKAGVGDTGTNAQNAWADIYLQDALQRLQPQIEGFNLTITDLIGMQTTCAYETVALGTSAFCDLFTEEEFKGLSYFFDLQFWYANGPGSATSAATGIGYVQELVSRLTKTTITVHNSTTNSTITENPILFPLDQPIFVDASHDTNMASILVALNFTSFGEGGPLPTDHIPENQTYFVNTIAPFSAQYVAQVLSCPASSSPTHIRWLVNDAVVPLTGISGCPENKDGLCPIETFIEAMQTRLGEVDFNYACNGNYTIADPYNIVDGLPPADQRP</sequence>
<keyword evidence="3" id="KW-1185">Reference proteome</keyword>